<evidence type="ECO:0000313" key="3">
    <source>
        <dbReference type="EMBL" id="MCY1082678.1"/>
    </source>
</evidence>
<accession>A0ABT4ALV3</accession>
<dbReference type="Proteomes" id="UP001207654">
    <property type="component" value="Unassembled WGS sequence"/>
</dbReference>
<reference evidence="3 4" key="1">
    <citation type="submission" date="2022-11" db="EMBL/GenBank/DDBJ databases">
        <title>Minimal conservation of predation-associated metabolite biosynthetic gene clusters underscores biosynthetic potential of Myxococcota including descriptions for ten novel species: Archangium lansinium sp. nov., Myxococcus landrumus sp. nov., Nannocystis bai.</title>
        <authorList>
            <person name="Ahearne A."/>
            <person name="Stevens C."/>
            <person name="Phillips K."/>
        </authorList>
    </citation>
    <scope>NUCLEOTIDE SEQUENCE [LARGE SCALE GENOMIC DNA]</scope>
    <source>
        <strain evidence="3 4">MIWBW</strain>
    </source>
</reference>
<evidence type="ECO:0000256" key="1">
    <source>
        <dbReference type="SAM" id="MobiDB-lite"/>
    </source>
</evidence>
<gene>
    <name evidence="3" type="ORF">OV287_50335</name>
</gene>
<sequence>MPVSRSAIVLLLLHLGLPALAQPPVDAWELGVRHLELSANASGETPEVRLTPRLALTLIFDTPLRPIRQGGVEVEERERFRVVSLDEEGRVLTLVLAHEMKPGKRLRLTVHFADAGVPASAEFLLVVHPAHAETHVQVYRQPRSAEDCCQEAREERHKRQQCEVSLARSRAECSGKGGLIGLAADGLLGDAGVRVQQLDLRTLTLAPDNALKLVRVHSFRTAVSGSEGEARRVRVAMRLKLKNLGAQDWTAEGAQLTAKGGVRPEVRVWQPPPSVRDSQSRAKYGWKRSLRVKKSGAPSPSSSGTRAGPRLSSSRG</sequence>
<keyword evidence="2" id="KW-0732">Signal</keyword>
<feature type="chain" id="PRO_5046035922" evidence="2">
    <location>
        <begin position="22"/>
        <end position="316"/>
    </location>
</feature>
<organism evidence="3 4">
    <name type="scientific">Archangium lansingense</name>
    <dbReference type="NCBI Taxonomy" id="2995310"/>
    <lineage>
        <taxon>Bacteria</taxon>
        <taxon>Pseudomonadati</taxon>
        <taxon>Myxococcota</taxon>
        <taxon>Myxococcia</taxon>
        <taxon>Myxococcales</taxon>
        <taxon>Cystobacterineae</taxon>
        <taxon>Archangiaceae</taxon>
        <taxon>Archangium</taxon>
    </lineage>
</organism>
<comment type="caution">
    <text evidence="3">The sequence shown here is derived from an EMBL/GenBank/DDBJ whole genome shotgun (WGS) entry which is preliminary data.</text>
</comment>
<dbReference type="EMBL" id="JAPNKA010000001">
    <property type="protein sequence ID" value="MCY1082678.1"/>
    <property type="molecule type" value="Genomic_DNA"/>
</dbReference>
<keyword evidence="4" id="KW-1185">Reference proteome</keyword>
<feature type="compositionally biased region" description="Low complexity" evidence="1">
    <location>
        <begin position="295"/>
        <end position="310"/>
    </location>
</feature>
<dbReference type="NCBIfam" id="TIGR02268">
    <property type="entry name" value="Myxococcus xanthus paralogous family TIGR02268"/>
    <property type="match status" value="1"/>
</dbReference>
<evidence type="ECO:0000313" key="4">
    <source>
        <dbReference type="Proteomes" id="UP001207654"/>
    </source>
</evidence>
<feature type="region of interest" description="Disordered" evidence="1">
    <location>
        <begin position="263"/>
        <end position="316"/>
    </location>
</feature>
<protein>
    <submittedName>
        <fullName evidence="3">DUF2381 family protein</fullName>
    </submittedName>
</protein>
<dbReference type="InterPro" id="IPR011754">
    <property type="entry name" value="Mxa_paralog_2268"/>
</dbReference>
<evidence type="ECO:0000256" key="2">
    <source>
        <dbReference type="SAM" id="SignalP"/>
    </source>
</evidence>
<feature type="compositionally biased region" description="Basic residues" evidence="1">
    <location>
        <begin position="284"/>
        <end position="294"/>
    </location>
</feature>
<dbReference type="RefSeq" id="WP_267541237.1">
    <property type="nucleotide sequence ID" value="NZ_JAPNKA010000001.1"/>
</dbReference>
<dbReference type="Pfam" id="PF09544">
    <property type="entry name" value="DUF2381"/>
    <property type="match status" value="1"/>
</dbReference>
<feature type="signal peptide" evidence="2">
    <location>
        <begin position="1"/>
        <end position="21"/>
    </location>
</feature>
<proteinExistence type="predicted"/>
<name>A0ABT4ALV3_9BACT</name>